<dbReference type="InterPro" id="IPR050178">
    <property type="entry name" value="AspA/AstE_fam"/>
</dbReference>
<comment type="cofactor">
    <cofactor evidence="1">
        <name>Zn(2+)</name>
        <dbReference type="ChEBI" id="CHEBI:29105"/>
    </cofactor>
</comment>
<name>A0ABS6H1L9_9PROT</name>
<dbReference type="Proteomes" id="UP000689967">
    <property type="component" value="Unassembled WGS sequence"/>
</dbReference>
<evidence type="ECO:0000313" key="6">
    <source>
        <dbReference type="EMBL" id="MBU8542555.1"/>
    </source>
</evidence>
<sequence length="322" mass="34580">MADLGLPSLEVRLPLPALARWRAGNTGLAGVWRFAAPLPGPSLVISAAVHGNEIAGALLLQRWLRDGVRPRRGTLTLVFANLAALDRFDPADPTASRFIEEDMNRLWAPELLGGPRRSVELDRARALLPVMAQADVLLDLHSMLWPSDPLFLSGPGAAARALGQALGAPPLVVADDGHAAGMRLIDHTRFKDGASALLLEAGPHWQPETLALMEQASARLLRHLGMAEDGAALPPEVALPSGRLARVTRTVTATTTGFTFLREFRGGEVVPRRNTLIALDGEVEVRTPHDVCLLVMPSPRVMRGHTAVRLARFEDPGEAATC</sequence>
<keyword evidence="2" id="KW-0479">Metal-binding</keyword>
<feature type="domain" description="Succinylglutamate desuccinylase/Aspartoacylase catalytic" evidence="5">
    <location>
        <begin position="39"/>
        <end position="224"/>
    </location>
</feature>
<evidence type="ECO:0000256" key="2">
    <source>
        <dbReference type="ARBA" id="ARBA00022723"/>
    </source>
</evidence>
<evidence type="ECO:0000256" key="4">
    <source>
        <dbReference type="ARBA" id="ARBA00022833"/>
    </source>
</evidence>
<dbReference type="InterPro" id="IPR055438">
    <property type="entry name" value="AstE_AspA_cat"/>
</dbReference>
<evidence type="ECO:0000259" key="5">
    <source>
        <dbReference type="Pfam" id="PF24827"/>
    </source>
</evidence>
<proteinExistence type="predicted"/>
<dbReference type="RefSeq" id="WP_216873737.1">
    <property type="nucleotide sequence ID" value="NZ_JAERQM010000001.1"/>
</dbReference>
<reference evidence="6 7" key="1">
    <citation type="submission" date="2021-01" db="EMBL/GenBank/DDBJ databases">
        <title>Roseomonas sp. nov, a bacterium isolated from an oil production mixture in Yumen Oilfield.</title>
        <authorList>
            <person name="Wu D."/>
        </authorList>
    </citation>
    <scope>NUCLEOTIDE SEQUENCE [LARGE SCALE GENOMIC DNA]</scope>
    <source>
        <strain evidence="6 7">ROY-5-3</strain>
    </source>
</reference>
<evidence type="ECO:0000256" key="1">
    <source>
        <dbReference type="ARBA" id="ARBA00001947"/>
    </source>
</evidence>
<dbReference type="Pfam" id="PF24827">
    <property type="entry name" value="AstE_AspA_cat"/>
    <property type="match status" value="1"/>
</dbReference>
<accession>A0ABS6H1L9</accession>
<protein>
    <submittedName>
        <fullName evidence="6">Succinylglutamate desuccinylase/aspartoacylase family protein</fullName>
    </submittedName>
</protein>
<dbReference type="EMBL" id="JAERQM010000001">
    <property type="protein sequence ID" value="MBU8542555.1"/>
    <property type="molecule type" value="Genomic_DNA"/>
</dbReference>
<keyword evidence="3" id="KW-0378">Hydrolase</keyword>
<dbReference type="PANTHER" id="PTHR15162:SF7">
    <property type="entry name" value="SUCCINYLGLUTAMATE DESUCCINYLASE"/>
    <property type="match status" value="1"/>
</dbReference>
<gene>
    <name evidence="6" type="ORF">JJQ90_02505</name>
</gene>
<organism evidence="6 7">
    <name type="scientific">Falsiroseomonas oleicola</name>
    <dbReference type="NCBI Taxonomy" id="2801474"/>
    <lineage>
        <taxon>Bacteria</taxon>
        <taxon>Pseudomonadati</taxon>
        <taxon>Pseudomonadota</taxon>
        <taxon>Alphaproteobacteria</taxon>
        <taxon>Acetobacterales</taxon>
        <taxon>Roseomonadaceae</taxon>
        <taxon>Falsiroseomonas</taxon>
    </lineage>
</organism>
<keyword evidence="7" id="KW-1185">Reference proteome</keyword>
<keyword evidence="4" id="KW-0862">Zinc</keyword>
<evidence type="ECO:0000256" key="3">
    <source>
        <dbReference type="ARBA" id="ARBA00022801"/>
    </source>
</evidence>
<evidence type="ECO:0000313" key="7">
    <source>
        <dbReference type="Proteomes" id="UP000689967"/>
    </source>
</evidence>
<comment type="caution">
    <text evidence="6">The sequence shown here is derived from an EMBL/GenBank/DDBJ whole genome shotgun (WGS) entry which is preliminary data.</text>
</comment>
<dbReference type="PANTHER" id="PTHR15162">
    <property type="entry name" value="ASPARTOACYLASE"/>
    <property type="match status" value="1"/>
</dbReference>